<sequence length="321" mass="33640">MERKMERNAPALPQSLALPEAVKLVEVGPRDGLQNEARHVSAAVKIELVDRLSAAGFANIEAASFVSPKWVPQMADGAEVMGAIARRAGTVYSALTPNMKGFEAALAAEAGEVVIFGAASEAFSQRNINCSVAESIARFEPVAAAAKAAGLRLRASISCALGCPYEGDIALEKVADVVARMRDLGCDEIDIADTIGVGTPLRTQAVMEAAASVFPRERLAGHFHDTYGQALPNILASLQAGIRIFHASVAGLGGCPYAKGASGNVATEDLLYMLHGMGIHTGVDLDQVIQAGAFISEAIGRPYGSRVGKALLERGRRQECV</sequence>
<name>A0A916J1A5_9BURK</name>
<dbReference type="GO" id="GO:0046951">
    <property type="term" value="P:ketone body biosynthetic process"/>
    <property type="evidence" value="ECO:0007669"/>
    <property type="project" value="TreeGrafter"/>
</dbReference>
<comment type="pathway">
    <text evidence="1">Metabolic intermediate metabolism; (S)-3-hydroxy-3-methylglutaryl-CoA degradation; acetoacetate from (S)-3-hydroxy-3-methylglutaryl-CoA: step 1/1.</text>
</comment>
<dbReference type="PANTHER" id="PTHR42738:SF7">
    <property type="entry name" value="HYDROXYMETHYLGLUTARYL-COA LYASE"/>
    <property type="match status" value="1"/>
</dbReference>
<dbReference type="InterPro" id="IPR000891">
    <property type="entry name" value="PYR_CT"/>
</dbReference>
<gene>
    <name evidence="8" type="primary">liuE_2</name>
    <name evidence="8" type="ORF">LMG31506_05812</name>
</gene>
<dbReference type="PROSITE" id="PS01062">
    <property type="entry name" value="HMG_COA_LYASE"/>
    <property type="match status" value="1"/>
</dbReference>
<evidence type="ECO:0000256" key="1">
    <source>
        <dbReference type="ARBA" id="ARBA00005143"/>
    </source>
</evidence>
<dbReference type="PANTHER" id="PTHR42738">
    <property type="entry name" value="HYDROXYMETHYLGLUTARYL-COA LYASE"/>
    <property type="match status" value="1"/>
</dbReference>
<keyword evidence="5 8" id="KW-0456">Lyase</keyword>
<feature type="domain" description="Pyruvate carboxyltransferase" evidence="7">
    <location>
        <begin position="22"/>
        <end position="289"/>
    </location>
</feature>
<dbReference type="EMBL" id="CAJPUY010000031">
    <property type="protein sequence ID" value="CAG2156793.1"/>
    <property type="molecule type" value="Genomic_DNA"/>
</dbReference>
<dbReference type="GO" id="GO:0004419">
    <property type="term" value="F:hydroxymethylglutaryl-CoA lyase activity"/>
    <property type="evidence" value="ECO:0007669"/>
    <property type="project" value="UniProtKB-EC"/>
</dbReference>
<organism evidence="8 9">
    <name type="scientific">Cupriavidus yeoncheonensis</name>
    <dbReference type="NCBI Taxonomy" id="1462994"/>
    <lineage>
        <taxon>Bacteria</taxon>
        <taxon>Pseudomonadati</taxon>
        <taxon>Pseudomonadota</taxon>
        <taxon>Betaproteobacteria</taxon>
        <taxon>Burkholderiales</taxon>
        <taxon>Burkholderiaceae</taxon>
        <taxon>Cupriavidus</taxon>
    </lineage>
</organism>
<dbReference type="PROSITE" id="PS50991">
    <property type="entry name" value="PYR_CT"/>
    <property type="match status" value="1"/>
</dbReference>
<evidence type="ECO:0000256" key="6">
    <source>
        <dbReference type="ARBA" id="ARBA00049877"/>
    </source>
</evidence>
<keyword evidence="9" id="KW-1185">Reference proteome</keyword>
<evidence type="ECO:0000256" key="5">
    <source>
        <dbReference type="ARBA" id="ARBA00023239"/>
    </source>
</evidence>
<dbReference type="Proteomes" id="UP000672934">
    <property type="component" value="Unassembled WGS sequence"/>
</dbReference>
<comment type="catalytic activity">
    <reaction evidence="6">
        <text>(3S)-3-hydroxy-3-methylglutaryl-CoA = acetoacetate + acetyl-CoA</text>
        <dbReference type="Rhea" id="RHEA:24404"/>
        <dbReference type="ChEBI" id="CHEBI:13705"/>
        <dbReference type="ChEBI" id="CHEBI:43074"/>
        <dbReference type="ChEBI" id="CHEBI:57288"/>
        <dbReference type="EC" id="4.1.3.4"/>
    </reaction>
</comment>
<dbReference type="AlphaFoldDB" id="A0A916J1A5"/>
<dbReference type="NCBIfam" id="NF004283">
    <property type="entry name" value="PRK05692.1"/>
    <property type="match status" value="1"/>
</dbReference>
<evidence type="ECO:0000313" key="8">
    <source>
        <dbReference type="EMBL" id="CAG2156793.1"/>
    </source>
</evidence>
<comment type="similarity">
    <text evidence="2">Belongs to the HMG-CoA lyase family.</text>
</comment>
<keyword evidence="4" id="KW-0479">Metal-binding</keyword>
<evidence type="ECO:0000313" key="9">
    <source>
        <dbReference type="Proteomes" id="UP000672934"/>
    </source>
</evidence>
<dbReference type="InterPro" id="IPR013785">
    <property type="entry name" value="Aldolase_TIM"/>
</dbReference>
<evidence type="ECO:0000256" key="4">
    <source>
        <dbReference type="ARBA" id="ARBA00022723"/>
    </source>
</evidence>
<dbReference type="InterPro" id="IPR043594">
    <property type="entry name" value="HMGL"/>
</dbReference>
<comment type="caution">
    <text evidence="8">The sequence shown here is derived from an EMBL/GenBank/DDBJ whole genome shotgun (WGS) entry which is preliminary data.</text>
</comment>
<dbReference type="FunFam" id="3.20.20.70:FF:000071">
    <property type="entry name" value="Hydroxymethylglutaryl-CoA lyase"/>
    <property type="match status" value="1"/>
</dbReference>
<dbReference type="Gene3D" id="3.20.20.70">
    <property type="entry name" value="Aldolase class I"/>
    <property type="match status" value="1"/>
</dbReference>
<dbReference type="Pfam" id="PF00682">
    <property type="entry name" value="HMGL-like"/>
    <property type="match status" value="1"/>
</dbReference>
<dbReference type="InterPro" id="IPR000138">
    <property type="entry name" value="HMG_CoA_lyase_AS"/>
</dbReference>
<proteinExistence type="inferred from homology"/>
<evidence type="ECO:0000256" key="3">
    <source>
        <dbReference type="ARBA" id="ARBA00012910"/>
    </source>
</evidence>
<dbReference type="GO" id="GO:0006552">
    <property type="term" value="P:L-leucine catabolic process"/>
    <property type="evidence" value="ECO:0007669"/>
    <property type="project" value="TreeGrafter"/>
</dbReference>
<evidence type="ECO:0000256" key="2">
    <source>
        <dbReference type="ARBA" id="ARBA00009405"/>
    </source>
</evidence>
<reference evidence="8" key="1">
    <citation type="submission" date="2021-03" db="EMBL/GenBank/DDBJ databases">
        <authorList>
            <person name="Peeters C."/>
        </authorList>
    </citation>
    <scope>NUCLEOTIDE SEQUENCE</scope>
    <source>
        <strain evidence="8">LMG 31506</strain>
    </source>
</reference>
<protein>
    <recommendedName>
        <fullName evidence="3">hydroxymethylglutaryl-CoA lyase</fullName>
        <ecNumber evidence="3">4.1.3.4</ecNumber>
    </recommendedName>
</protein>
<dbReference type="CDD" id="cd07938">
    <property type="entry name" value="DRE_TIM_HMGL"/>
    <property type="match status" value="1"/>
</dbReference>
<evidence type="ECO:0000259" key="7">
    <source>
        <dbReference type="PROSITE" id="PS50991"/>
    </source>
</evidence>
<dbReference type="SUPFAM" id="SSF51569">
    <property type="entry name" value="Aldolase"/>
    <property type="match status" value="1"/>
</dbReference>
<accession>A0A916J1A5</accession>
<dbReference type="EC" id="4.1.3.4" evidence="3"/>
<dbReference type="GO" id="GO:0046872">
    <property type="term" value="F:metal ion binding"/>
    <property type="evidence" value="ECO:0007669"/>
    <property type="project" value="UniProtKB-KW"/>
</dbReference>